<gene>
    <name evidence="1" type="ORF">ECRASSUSDP1_LOCUS23662</name>
</gene>
<reference evidence="1" key="1">
    <citation type="submission" date="2023-07" db="EMBL/GenBank/DDBJ databases">
        <authorList>
            <consortium name="AG Swart"/>
            <person name="Singh M."/>
            <person name="Singh A."/>
            <person name="Seah K."/>
            <person name="Emmerich C."/>
        </authorList>
    </citation>
    <scope>NUCLEOTIDE SEQUENCE</scope>
    <source>
        <strain evidence="1">DP1</strain>
    </source>
</reference>
<dbReference type="AlphaFoldDB" id="A0AAD2D6A1"/>
<evidence type="ECO:0000313" key="2">
    <source>
        <dbReference type="Proteomes" id="UP001295684"/>
    </source>
</evidence>
<name>A0AAD2D6A1_EUPCR</name>
<dbReference type="Proteomes" id="UP001295684">
    <property type="component" value="Unassembled WGS sequence"/>
</dbReference>
<keyword evidence="2" id="KW-1185">Reference proteome</keyword>
<protein>
    <submittedName>
        <fullName evidence="1">Uncharacterized protein</fullName>
    </submittedName>
</protein>
<accession>A0AAD2D6A1</accession>
<comment type="caution">
    <text evidence="1">The sequence shown here is derived from an EMBL/GenBank/DDBJ whole genome shotgun (WGS) entry which is preliminary data.</text>
</comment>
<dbReference type="EMBL" id="CAMPGE010024344">
    <property type="protein sequence ID" value="CAI2382192.1"/>
    <property type="molecule type" value="Genomic_DNA"/>
</dbReference>
<sequence>MGLDTLGLLAFRKANNGFLNLDDKVSHFFCMLLECLLICLDPNSLTTLANFTRMKLLIPIPMCICFLKDFLALGVVASTFAVFK</sequence>
<organism evidence="1 2">
    <name type="scientific">Euplotes crassus</name>
    <dbReference type="NCBI Taxonomy" id="5936"/>
    <lineage>
        <taxon>Eukaryota</taxon>
        <taxon>Sar</taxon>
        <taxon>Alveolata</taxon>
        <taxon>Ciliophora</taxon>
        <taxon>Intramacronucleata</taxon>
        <taxon>Spirotrichea</taxon>
        <taxon>Hypotrichia</taxon>
        <taxon>Euplotida</taxon>
        <taxon>Euplotidae</taxon>
        <taxon>Moneuplotes</taxon>
    </lineage>
</organism>
<proteinExistence type="predicted"/>
<evidence type="ECO:0000313" key="1">
    <source>
        <dbReference type="EMBL" id="CAI2382192.1"/>
    </source>
</evidence>